<dbReference type="InterPro" id="IPR006222">
    <property type="entry name" value="GCVT_N"/>
</dbReference>
<dbReference type="Gene3D" id="3.30.1360.120">
    <property type="entry name" value="Probable tRNA modification gtpase trme, domain 1"/>
    <property type="match status" value="1"/>
</dbReference>
<dbReference type="PANTHER" id="PTHR22602">
    <property type="entry name" value="TRANSFERASE CAF17, MITOCHONDRIAL-RELATED"/>
    <property type="match status" value="1"/>
</dbReference>
<dbReference type="PANTHER" id="PTHR22602:SF0">
    <property type="entry name" value="TRANSFERASE CAF17, MITOCHONDRIAL-RELATED"/>
    <property type="match status" value="1"/>
</dbReference>
<name>A0A4R6RKJ7_9HYPH</name>
<dbReference type="GO" id="GO:0016226">
    <property type="term" value="P:iron-sulfur cluster assembly"/>
    <property type="evidence" value="ECO:0007669"/>
    <property type="project" value="TreeGrafter"/>
</dbReference>
<evidence type="ECO:0000256" key="1">
    <source>
        <dbReference type="ARBA" id="ARBA00022946"/>
    </source>
</evidence>
<accession>A0A4R6RKJ7</accession>
<dbReference type="EMBL" id="SNXY01000006">
    <property type="protein sequence ID" value="TDP87020.1"/>
    <property type="molecule type" value="Genomic_DNA"/>
</dbReference>
<proteinExistence type="predicted"/>
<feature type="domain" description="GCVT N-terminal" evidence="2">
    <location>
        <begin position="15"/>
        <end position="134"/>
    </location>
</feature>
<dbReference type="Pfam" id="PF01571">
    <property type="entry name" value="GCV_T"/>
    <property type="match status" value="1"/>
</dbReference>
<dbReference type="AlphaFoldDB" id="A0A4R6RKJ7"/>
<reference evidence="4 5" key="1">
    <citation type="submission" date="2019-03" db="EMBL/GenBank/DDBJ databases">
        <title>Genomic Encyclopedia of Type Strains, Phase IV (KMG-IV): sequencing the most valuable type-strain genomes for metagenomic binning, comparative biology and taxonomic classification.</title>
        <authorList>
            <person name="Goeker M."/>
        </authorList>
    </citation>
    <scope>NUCLEOTIDE SEQUENCE [LARGE SCALE GENOMIC DNA]</scope>
    <source>
        <strain evidence="4 5">DSM 102969</strain>
    </source>
</reference>
<organism evidence="4 5">
    <name type="scientific">Oharaeibacter diazotrophicus</name>
    <dbReference type="NCBI Taxonomy" id="1920512"/>
    <lineage>
        <taxon>Bacteria</taxon>
        <taxon>Pseudomonadati</taxon>
        <taxon>Pseudomonadota</taxon>
        <taxon>Alphaproteobacteria</taxon>
        <taxon>Hyphomicrobiales</taxon>
        <taxon>Pleomorphomonadaceae</taxon>
        <taxon>Oharaeibacter</taxon>
    </lineage>
</organism>
<dbReference type="OrthoDB" id="9796287at2"/>
<dbReference type="InterPro" id="IPR045179">
    <property type="entry name" value="YgfZ/GcvT"/>
</dbReference>
<evidence type="ECO:0000313" key="5">
    <source>
        <dbReference type="Proteomes" id="UP000294547"/>
    </source>
</evidence>
<protein>
    <submittedName>
        <fullName evidence="4">Uncharacterized protein</fullName>
    </submittedName>
</protein>
<dbReference type="SUPFAM" id="SSF103025">
    <property type="entry name" value="Folate-binding domain"/>
    <property type="match status" value="1"/>
</dbReference>
<feature type="domain" description="CAF17 C-terminal" evidence="3">
    <location>
        <begin position="213"/>
        <end position="284"/>
    </location>
</feature>
<keyword evidence="1" id="KW-0809">Transit peptide</keyword>
<dbReference type="NCBIfam" id="TIGR03317">
    <property type="entry name" value="ygfZ_signature"/>
    <property type="match status" value="1"/>
</dbReference>
<comment type="caution">
    <text evidence="4">The sequence shown here is derived from an EMBL/GenBank/DDBJ whole genome shotgun (WGS) entry which is preliminary data.</text>
</comment>
<evidence type="ECO:0000313" key="4">
    <source>
        <dbReference type="EMBL" id="TDP87020.1"/>
    </source>
</evidence>
<dbReference type="InterPro" id="IPR057460">
    <property type="entry name" value="CAF17_C"/>
</dbReference>
<sequence length="296" mass="29875">MSSLHAAVLPGRALVRVAGTDARAFLDRLVTADVEAIPEGGAGHGALLSPQGKILTDFLIVPMGADHLLDLPAAAAADLVKRLTLYKLRAAVTVADVSDDLAVVALWGDGAPPTMPGHVVADPRHAALGWRAYVPASAAAAAAAFPGALIETADAYAAHRAALGIVEGGADYALGDAFPHDAALDQNAGVAFDKGCFVGQEVVSRMQHRGTARRRPVLVTAESALPAPGTEITAAGRSIGALGTVAGNEGLAIVRLDRAKAARDAGAPVLAGAVAVTLALPGHVRYGWPESADGDA</sequence>
<dbReference type="Gene3D" id="2.40.30.160">
    <property type="match status" value="1"/>
</dbReference>
<dbReference type="Proteomes" id="UP000294547">
    <property type="component" value="Unassembled WGS sequence"/>
</dbReference>
<dbReference type="RefSeq" id="WP_126536179.1">
    <property type="nucleotide sequence ID" value="NZ_BSPM01000008.1"/>
</dbReference>
<dbReference type="Pfam" id="PF25455">
    <property type="entry name" value="Beta-barrel_CAF17_C"/>
    <property type="match status" value="1"/>
</dbReference>
<evidence type="ECO:0000259" key="2">
    <source>
        <dbReference type="Pfam" id="PF01571"/>
    </source>
</evidence>
<dbReference type="InterPro" id="IPR027266">
    <property type="entry name" value="TrmE/GcvT-like"/>
</dbReference>
<dbReference type="InterPro" id="IPR017703">
    <property type="entry name" value="YgfZ/GCV_T_CS"/>
</dbReference>
<evidence type="ECO:0000259" key="3">
    <source>
        <dbReference type="Pfam" id="PF25455"/>
    </source>
</evidence>
<keyword evidence="5" id="KW-1185">Reference proteome</keyword>
<gene>
    <name evidence="4" type="ORF">EDD54_0905</name>
</gene>